<name>A0A9W9D2N7_9PEZI</name>
<evidence type="ECO:0000256" key="7">
    <source>
        <dbReference type="ARBA" id="ARBA00023125"/>
    </source>
</evidence>
<feature type="domain" description="C2H2-type" evidence="12">
    <location>
        <begin position="512"/>
        <end position="534"/>
    </location>
</feature>
<feature type="region of interest" description="Disordered" evidence="11">
    <location>
        <begin position="586"/>
        <end position="609"/>
    </location>
</feature>
<keyword evidence="4 10" id="KW-0863">Zinc-finger</keyword>
<dbReference type="PROSITE" id="PS00028">
    <property type="entry name" value="ZINC_FINGER_C2H2_1"/>
    <property type="match status" value="2"/>
</dbReference>
<dbReference type="FunFam" id="3.30.160.60:FF:000141">
    <property type="entry name" value="C2H2 zinc finger protein"/>
    <property type="match status" value="1"/>
</dbReference>
<dbReference type="GO" id="GO:0005634">
    <property type="term" value="C:nucleus"/>
    <property type="evidence" value="ECO:0007669"/>
    <property type="project" value="UniProtKB-SubCell"/>
</dbReference>
<keyword evidence="14" id="KW-1185">Reference proteome</keyword>
<evidence type="ECO:0000256" key="3">
    <source>
        <dbReference type="ARBA" id="ARBA00022737"/>
    </source>
</evidence>
<evidence type="ECO:0000256" key="2">
    <source>
        <dbReference type="ARBA" id="ARBA00022723"/>
    </source>
</evidence>
<sequence>MESMMAQQQAMGPAFYYYSPDPNAENRHHGQFIPQQPHHYAHHPMQQQQQMVFPPVPVLPSSPLPSTPVFSRPSSSCSQPSMSQQSKPSFTSAPQQVLTPQASPVRMHQQLHRPTIVLDTDKFEGHDGMCYPQTPALSVAGSAISSPGDMLATPLNPMFSGLDHGAMAMKEDVDVQQPIEQFPHLDWQSCSSPPMTPLYLPHQQHLEAQAQGSHNCQSPGPSATFSSQASSTTSCPSLSPSPAPYANSVASEHPAQDFDFCDPRNLNLTVGTVNPTLAPEYTALPTQEGDLVFRGDGDAHYQQTATAISHPAGTSSSFTDVTPPLHPHGLPMYDDFSDLASEDSFVHGFVQLGDQSRSRSSSGATHHSFSSYNDYESQNYGMPSPSDSATSCESHRNKRVKQEHSMKMEHAAAADQGSANEAQQQQQGSDKHDRQSQDGSAPPETSTPNNGNGSSGSDSGTPASAPNRRGRKQSLTEDPSKTFVCDKCNRRFRRQEHLKRHWRSLHTEDKPFECNECGKKFSRSDNLTQHQRTHGSGAIVMNLIDEHDMSGHYHPAMYPPPPMSGPTGVDEYGNYGKVLFQMSHEIPAHSTDMSDSGDSAGRKKRKRNE</sequence>
<evidence type="ECO:0000256" key="4">
    <source>
        <dbReference type="ARBA" id="ARBA00022771"/>
    </source>
</evidence>
<dbReference type="InterPro" id="IPR036236">
    <property type="entry name" value="Znf_C2H2_sf"/>
</dbReference>
<dbReference type="EMBL" id="JAPEVB010000001">
    <property type="protein sequence ID" value="KAJ4397161.1"/>
    <property type="molecule type" value="Genomic_DNA"/>
</dbReference>
<feature type="compositionally biased region" description="Low complexity" evidence="11">
    <location>
        <begin position="67"/>
        <end position="89"/>
    </location>
</feature>
<feature type="compositionally biased region" description="Polar residues" evidence="11">
    <location>
        <begin position="372"/>
        <end position="392"/>
    </location>
</feature>
<feature type="region of interest" description="Disordered" evidence="11">
    <location>
        <begin position="355"/>
        <end position="478"/>
    </location>
</feature>
<dbReference type="SUPFAM" id="SSF57667">
    <property type="entry name" value="beta-beta-alpha zinc fingers"/>
    <property type="match status" value="1"/>
</dbReference>
<dbReference type="PANTHER" id="PTHR24394:SF44">
    <property type="entry name" value="ZINC FINGER PROTEIN 271-LIKE"/>
    <property type="match status" value="1"/>
</dbReference>
<evidence type="ECO:0000256" key="11">
    <source>
        <dbReference type="SAM" id="MobiDB-lite"/>
    </source>
</evidence>
<keyword evidence="7" id="KW-0238">DNA-binding</keyword>
<evidence type="ECO:0000256" key="1">
    <source>
        <dbReference type="ARBA" id="ARBA00004123"/>
    </source>
</evidence>
<evidence type="ECO:0000256" key="5">
    <source>
        <dbReference type="ARBA" id="ARBA00022833"/>
    </source>
</evidence>
<dbReference type="GO" id="GO:0003677">
    <property type="term" value="F:DNA binding"/>
    <property type="evidence" value="ECO:0007669"/>
    <property type="project" value="UniProtKB-KW"/>
</dbReference>
<comment type="caution">
    <text evidence="13">The sequence shown here is derived from an EMBL/GenBank/DDBJ whole genome shotgun (WGS) entry which is preliminary data.</text>
</comment>
<feature type="domain" description="C2H2-type" evidence="12">
    <location>
        <begin position="483"/>
        <end position="511"/>
    </location>
</feature>
<evidence type="ECO:0000256" key="6">
    <source>
        <dbReference type="ARBA" id="ARBA00023015"/>
    </source>
</evidence>
<keyword evidence="3" id="KW-0677">Repeat</keyword>
<evidence type="ECO:0000313" key="14">
    <source>
        <dbReference type="Proteomes" id="UP001140453"/>
    </source>
</evidence>
<reference evidence="13" key="1">
    <citation type="submission" date="2022-10" db="EMBL/GenBank/DDBJ databases">
        <title>Tapping the CABI collections for fungal endophytes: first genome assemblies for Collariella, Neodidymelliopsis, Ascochyta clinopodiicola, Didymella pomorum, Didymosphaeria variabile, Neocosmospora piperis and Neocucurbitaria cava.</title>
        <authorList>
            <person name="Hill R."/>
        </authorList>
    </citation>
    <scope>NUCLEOTIDE SEQUENCE</scope>
    <source>
        <strain evidence="13">IMI 355082</strain>
    </source>
</reference>
<dbReference type="Gene3D" id="3.30.160.60">
    <property type="entry name" value="Classic Zinc Finger"/>
    <property type="match status" value="2"/>
</dbReference>
<dbReference type="AlphaFoldDB" id="A0A9W9D2N7"/>
<dbReference type="OrthoDB" id="654211at2759"/>
<evidence type="ECO:0000256" key="10">
    <source>
        <dbReference type="PROSITE-ProRule" id="PRU00042"/>
    </source>
</evidence>
<evidence type="ECO:0000313" key="13">
    <source>
        <dbReference type="EMBL" id="KAJ4397161.1"/>
    </source>
</evidence>
<feature type="compositionally biased region" description="Low complexity" evidence="11">
    <location>
        <begin position="358"/>
        <end position="371"/>
    </location>
</feature>
<dbReference type="GO" id="GO:0008270">
    <property type="term" value="F:zinc ion binding"/>
    <property type="evidence" value="ECO:0007669"/>
    <property type="project" value="UniProtKB-KW"/>
</dbReference>
<dbReference type="InterPro" id="IPR013087">
    <property type="entry name" value="Znf_C2H2_type"/>
</dbReference>
<gene>
    <name evidence="13" type="ORF">N0V93_001385</name>
</gene>
<feature type="compositionally biased region" description="Low complexity" evidence="11">
    <location>
        <begin position="446"/>
        <end position="462"/>
    </location>
</feature>
<feature type="region of interest" description="Disordered" evidence="11">
    <location>
        <begin position="63"/>
        <end position="95"/>
    </location>
</feature>
<feature type="compositionally biased region" description="Basic and acidic residues" evidence="11">
    <location>
        <begin position="400"/>
        <end position="412"/>
    </location>
</feature>
<keyword evidence="9" id="KW-0539">Nucleus</keyword>
<organism evidence="13 14">
    <name type="scientific">Gnomoniopsis smithogilvyi</name>
    <dbReference type="NCBI Taxonomy" id="1191159"/>
    <lineage>
        <taxon>Eukaryota</taxon>
        <taxon>Fungi</taxon>
        <taxon>Dikarya</taxon>
        <taxon>Ascomycota</taxon>
        <taxon>Pezizomycotina</taxon>
        <taxon>Sordariomycetes</taxon>
        <taxon>Sordariomycetidae</taxon>
        <taxon>Diaporthales</taxon>
        <taxon>Gnomoniaceae</taxon>
        <taxon>Gnomoniopsis</taxon>
    </lineage>
</organism>
<keyword evidence="5" id="KW-0862">Zinc</keyword>
<protein>
    <recommendedName>
        <fullName evidence="12">C2H2-type domain-containing protein</fullName>
    </recommendedName>
</protein>
<dbReference type="PROSITE" id="PS50157">
    <property type="entry name" value="ZINC_FINGER_C2H2_2"/>
    <property type="match status" value="2"/>
</dbReference>
<accession>A0A9W9D2N7</accession>
<dbReference type="Pfam" id="PF00096">
    <property type="entry name" value="zf-C2H2"/>
    <property type="match status" value="2"/>
</dbReference>
<proteinExistence type="predicted"/>
<feature type="compositionally biased region" description="Polar residues" evidence="11">
    <location>
        <begin position="210"/>
        <end position="220"/>
    </location>
</feature>
<keyword evidence="8" id="KW-0804">Transcription</keyword>
<evidence type="ECO:0000259" key="12">
    <source>
        <dbReference type="PROSITE" id="PS50157"/>
    </source>
</evidence>
<keyword evidence="2" id="KW-0479">Metal-binding</keyword>
<dbReference type="PANTHER" id="PTHR24394">
    <property type="entry name" value="ZINC FINGER PROTEIN"/>
    <property type="match status" value="1"/>
</dbReference>
<dbReference type="SMART" id="SM00355">
    <property type="entry name" value="ZnF_C2H2"/>
    <property type="match status" value="2"/>
</dbReference>
<evidence type="ECO:0000256" key="9">
    <source>
        <dbReference type="ARBA" id="ARBA00023242"/>
    </source>
</evidence>
<dbReference type="GO" id="GO:0000981">
    <property type="term" value="F:DNA-binding transcription factor activity, RNA polymerase II-specific"/>
    <property type="evidence" value="ECO:0007669"/>
    <property type="project" value="TreeGrafter"/>
</dbReference>
<evidence type="ECO:0000256" key="8">
    <source>
        <dbReference type="ARBA" id="ARBA00023163"/>
    </source>
</evidence>
<feature type="region of interest" description="Disordered" evidence="11">
    <location>
        <begin position="209"/>
        <end position="250"/>
    </location>
</feature>
<dbReference type="Proteomes" id="UP001140453">
    <property type="component" value="Unassembled WGS sequence"/>
</dbReference>
<comment type="subcellular location">
    <subcellularLocation>
        <location evidence="1">Nucleus</location>
    </subcellularLocation>
</comment>
<feature type="compositionally biased region" description="Low complexity" evidence="11">
    <location>
        <begin position="221"/>
        <end position="248"/>
    </location>
</feature>
<keyword evidence="6" id="KW-0805">Transcription regulation</keyword>
<dbReference type="FunFam" id="3.30.160.60:FF:000027">
    <property type="entry name" value="zinc finger protein 3 homolog"/>
    <property type="match status" value="1"/>
</dbReference>